<organism evidence="3 6">
    <name type="scientific">Thalassospira lucentensis</name>
    <dbReference type="NCBI Taxonomy" id="168935"/>
    <lineage>
        <taxon>Bacteria</taxon>
        <taxon>Pseudomonadati</taxon>
        <taxon>Pseudomonadota</taxon>
        <taxon>Alphaproteobacteria</taxon>
        <taxon>Rhodospirillales</taxon>
        <taxon>Thalassospiraceae</taxon>
        <taxon>Thalassospira</taxon>
    </lineage>
</organism>
<dbReference type="InterPro" id="IPR010982">
    <property type="entry name" value="Lambda_DNA-bd_dom_sf"/>
</dbReference>
<dbReference type="GO" id="GO:0003677">
    <property type="term" value="F:DNA binding"/>
    <property type="evidence" value="ECO:0007669"/>
    <property type="project" value="UniProtKB-KW"/>
</dbReference>
<keyword evidence="1" id="KW-0238">DNA-binding</keyword>
<evidence type="ECO:0000313" key="6">
    <source>
        <dbReference type="Proteomes" id="UP000264753"/>
    </source>
</evidence>
<dbReference type="SMART" id="SM00530">
    <property type="entry name" value="HTH_XRE"/>
    <property type="match status" value="1"/>
</dbReference>
<reference evidence="5 6" key="1">
    <citation type="journal article" date="2018" name="Nat. Biotechnol.">
        <title>A standardized bacterial taxonomy based on genome phylogeny substantially revises the tree of life.</title>
        <authorList>
            <person name="Parks D.H."/>
            <person name="Chuvochina M."/>
            <person name="Waite D.W."/>
            <person name="Rinke C."/>
            <person name="Skarshewski A."/>
            <person name="Chaumeil P.A."/>
            <person name="Hugenholtz P."/>
        </authorList>
    </citation>
    <scope>NUCLEOTIDE SEQUENCE [LARGE SCALE GENOMIC DNA]</scope>
    <source>
        <strain evidence="3">UBA8707</strain>
        <strain evidence="4">UBA9881</strain>
    </source>
</reference>
<dbReference type="Proteomes" id="UP000264179">
    <property type="component" value="Unassembled WGS sequence"/>
</dbReference>
<dbReference type="Proteomes" id="UP000264753">
    <property type="component" value="Unassembled WGS sequence"/>
</dbReference>
<evidence type="ECO:0000259" key="2">
    <source>
        <dbReference type="PROSITE" id="PS50943"/>
    </source>
</evidence>
<dbReference type="Pfam" id="PF01381">
    <property type="entry name" value="HTH_3"/>
    <property type="match status" value="1"/>
</dbReference>
<sequence>MLAEALRLIRVYHDIKQQELADRLGLSKSYVSELESGKKVPSMEVIQKYSDAFGIAPSSILFFSENLENPSKAKRTKSAIAGKVLQFLQFVEAKTANG</sequence>
<evidence type="ECO:0000313" key="3">
    <source>
        <dbReference type="EMBL" id="HBU98659.1"/>
    </source>
</evidence>
<evidence type="ECO:0000256" key="1">
    <source>
        <dbReference type="ARBA" id="ARBA00023125"/>
    </source>
</evidence>
<dbReference type="PROSITE" id="PS50943">
    <property type="entry name" value="HTH_CROC1"/>
    <property type="match status" value="1"/>
</dbReference>
<dbReference type="RefSeq" id="WP_276653511.1">
    <property type="nucleotide sequence ID" value="NZ_DOOG01000101.1"/>
</dbReference>
<dbReference type="InterPro" id="IPR001387">
    <property type="entry name" value="Cro/C1-type_HTH"/>
</dbReference>
<dbReference type="Gene3D" id="1.10.260.40">
    <property type="entry name" value="lambda repressor-like DNA-binding domains"/>
    <property type="match status" value="1"/>
</dbReference>
<gene>
    <name evidence="3" type="ORF">DEF21_12245</name>
    <name evidence="4" type="ORF">DHR80_14775</name>
</gene>
<dbReference type="AlphaFoldDB" id="A0A358HU00"/>
<dbReference type="SUPFAM" id="SSF47413">
    <property type="entry name" value="lambda repressor-like DNA-binding domains"/>
    <property type="match status" value="1"/>
</dbReference>
<feature type="domain" description="HTH cro/C1-type" evidence="2">
    <location>
        <begin position="6"/>
        <end position="60"/>
    </location>
</feature>
<dbReference type="EMBL" id="DPOP01000116">
    <property type="protein sequence ID" value="HCW68431.1"/>
    <property type="molecule type" value="Genomic_DNA"/>
</dbReference>
<dbReference type="CDD" id="cd00093">
    <property type="entry name" value="HTH_XRE"/>
    <property type="match status" value="1"/>
</dbReference>
<proteinExistence type="predicted"/>
<dbReference type="PANTHER" id="PTHR46558:SF4">
    <property type="entry name" value="DNA-BIDING PHAGE PROTEIN"/>
    <property type="match status" value="1"/>
</dbReference>
<name>A0A358HU00_9PROT</name>
<accession>A0A358HU00</accession>
<dbReference type="PANTHER" id="PTHR46558">
    <property type="entry name" value="TRACRIPTIONAL REGULATORY PROTEIN-RELATED-RELATED"/>
    <property type="match status" value="1"/>
</dbReference>
<comment type="caution">
    <text evidence="3">The sequence shown here is derived from an EMBL/GenBank/DDBJ whole genome shotgun (WGS) entry which is preliminary data.</text>
</comment>
<evidence type="ECO:0000313" key="5">
    <source>
        <dbReference type="Proteomes" id="UP000264179"/>
    </source>
</evidence>
<dbReference type="EMBL" id="DOOG01000101">
    <property type="protein sequence ID" value="HBU98659.1"/>
    <property type="molecule type" value="Genomic_DNA"/>
</dbReference>
<protein>
    <submittedName>
        <fullName evidence="3">Transcriptional regulator</fullName>
    </submittedName>
</protein>
<evidence type="ECO:0000313" key="4">
    <source>
        <dbReference type="EMBL" id="HCW68431.1"/>
    </source>
</evidence>